<evidence type="ECO:0008006" key="4">
    <source>
        <dbReference type="Google" id="ProtNLM"/>
    </source>
</evidence>
<organism evidence="2 3">
    <name type="scientific">Raoultibacter timonensis</name>
    <dbReference type="NCBI Taxonomy" id="1907662"/>
    <lineage>
        <taxon>Bacteria</taxon>
        <taxon>Bacillati</taxon>
        <taxon>Actinomycetota</taxon>
        <taxon>Coriobacteriia</taxon>
        <taxon>Eggerthellales</taxon>
        <taxon>Eggerthellaceae</taxon>
        <taxon>Raoultibacter</taxon>
    </lineage>
</organism>
<proteinExistence type="predicted"/>
<dbReference type="EMBL" id="AP025564">
    <property type="protein sequence ID" value="BDE95998.1"/>
    <property type="molecule type" value="Genomic_DNA"/>
</dbReference>
<gene>
    <name evidence="2" type="ORF">CE91St30_13310</name>
</gene>
<evidence type="ECO:0000313" key="3">
    <source>
        <dbReference type="Proteomes" id="UP001320544"/>
    </source>
</evidence>
<reference evidence="2 3" key="1">
    <citation type="submission" date="2022-01" db="EMBL/GenBank/DDBJ databases">
        <title>Novel bile acid biosynthetic pathways are enriched in the microbiome of centenarians.</title>
        <authorList>
            <person name="Sato Y."/>
            <person name="Atarashi K."/>
            <person name="Plichta R.D."/>
            <person name="Arai Y."/>
            <person name="Sasajima S."/>
            <person name="Kearney M.S."/>
            <person name="Suda W."/>
            <person name="Takeshita K."/>
            <person name="Sasaki T."/>
            <person name="Okamoto S."/>
            <person name="Skelly N.A."/>
            <person name="Okamura Y."/>
            <person name="Vlamakis H."/>
            <person name="Li Y."/>
            <person name="Tanoue T."/>
            <person name="Takei H."/>
            <person name="Nittono H."/>
            <person name="Narushima S."/>
            <person name="Irie J."/>
            <person name="Itoh H."/>
            <person name="Moriya K."/>
            <person name="Sugiura Y."/>
            <person name="Suematsu M."/>
            <person name="Moritoki N."/>
            <person name="Shibata S."/>
            <person name="Littman R.D."/>
            <person name="Fischbach A.M."/>
            <person name="Uwamino Y."/>
            <person name="Inoue T."/>
            <person name="Honda A."/>
            <person name="Hattori M."/>
            <person name="Murai T."/>
            <person name="Xavier J.R."/>
            <person name="Hirose N."/>
            <person name="Honda K."/>
        </authorList>
    </citation>
    <scope>NUCLEOTIDE SEQUENCE [LARGE SCALE GENOMIC DNA]</scope>
    <source>
        <strain evidence="2 3">CE91-St30</strain>
    </source>
</reference>
<keyword evidence="1" id="KW-0472">Membrane</keyword>
<feature type="transmembrane region" description="Helical" evidence="1">
    <location>
        <begin position="6"/>
        <end position="24"/>
    </location>
</feature>
<protein>
    <recommendedName>
        <fullName evidence="4">DUF2304 domain-containing protein</fullName>
    </recommendedName>
</protein>
<keyword evidence="1" id="KW-1133">Transmembrane helix</keyword>
<dbReference type="RefSeq" id="WP_102378459.1">
    <property type="nucleotide sequence ID" value="NZ_AP025564.1"/>
</dbReference>
<name>A0ABM7WI98_9ACTN</name>
<keyword evidence="1" id="KW-0812">Transmembrane</keyword>
<dbReference type="Proteomes" id="UP001320544">
    <property type="component" value="Chromosome"/>
</dbReference>
<evidence type="ECO:0000313" key="2">
    <source>
        <dbReference type="EMBL" id="BDE95998.1"/>
    </source>
</evidence>
<sequence>MSINYRIVLVLGAIVVFAFVLRKLKKTEMSVANSVFWLLFAVALVIAAVFPSVVFFFSGLIGIESPSNFIFLCVIALLLIKCFTLTVEVSSLRERLDVLAQEIALRDKDRHERYKTKRESVDNDVR</sequence>
<feature type="transmembrane region" description="Helical" evidence="1">
    <location>
        <begin position="36"/>
        <end position="63"/>
    </location>
</feature>
<evidence type="ECO:0000256" key="1">
    <source>
        <dbReference type="SAM" id="Phobius"/>
    </source>
</evidence>
<keyword evidence="3" id="KW-1185">Reference proteome</keyword>
<feature type="transmembrane region" description="Helical" evidence="1">
    <location>
        <begin position="69"/>
        <end position="87"/>
    </location>
</feature>
<accession>A0ABM7WI98</accession>
<dbReference type="InterPro" id="IPR019277">
    <property type="entry name" value="DUF2304"/>
</dbReference>
<dbReference type="Pfam" id="PF10066">
    <property type="entry name" value="DUF2304"/>
    <property type="match status" value="1"/>
</dbReference>